<feature type="compositionally biased region" description="Basic and acidic residues" evidence="1">
    <location>
        <begin position="253"/>
        <end position="268"/>
    </location>
</feature>
<comment type="caution">
    <text evidence="3">The sequence shown here is derived from an EMBL/GenBank/DDBJ whole genome shotgun (WGS) entry which is preliminary data.</text>
</comment>
<evidence type="ECO:0000256" key="1">
    <source>
        <dbReference type="SAM" id="MobiDB-lite"/>
    </source>
</evidence>
<evidence type="ECO:0000259" key="2">
    <source>
        <dbReference type="Pfam" id="PF05699"/>
    </source>
</evidence>
<dbReference type="Proteomes" id="UP001280121">
    <property type="component" value="Unassembled WGS sequence"/>
</dbReference>
<organism evidence="3 4">
    <name type="scientific">Dipteronia dyeriana</name>
    <dbReference type="NCBI Taxonomy" id="168575"/>
    <lineage>
        <taxon>Eukaryota</taxon>
        <taxon>Viridiplantae</taxon>
        <taxon>Streptophyta</taxon>
        <taxon>Embryophyta</taxon>
        <taxon>Tracheophyta</taxon>
        <taxon>Spermatophyta</taxon>
        <taxon>Magnoliopsida</taxon>
        <taxon>eudicotyledons</taxon>
        <taxon>Gunneridae</taxon>
        <taxon>Pentapetalae</taxon>
        <taxon>rosids</taxon>
        <taxon>malvids</taxon>
        <taxon>Sapindales</taxon>
        <taxon>Sapindaceae</taxon>
        <taxon>Hippocastanoideae</taxon>
        <taxon>Acereae</taxon>
        <taxon>Dipteronia</taxon>
    </lineage>
</organism>
<reference evidence="3" key="1">
    <citation type="journal article" date="2023" name="Plant J.">
        <title>Genome sequences and population genomics provide insights into the demographic history, inbreeding, and mutation load of two 'living fossil' tree species of Dipteronia.</title>
        <authorList>
            <person name="Feng Y."/>
            <person name="Comes H.P."/>
            <person name="Chen J."/>
            <person name="Zhu S."/>
            <person name="Lu R."/>
            <person name="Zhang X."/>
            <person name="Li P."/>
            <person name="Qiu J."/>
            <person name="Olsen K.M."/>
            <person name="Qiu Y."/>
        </authorList>
    </citation>
    <scope>NUCLEOTIDE SEQUENCE</scope>
    <source>
        <strain evidence="3">KIB01</strain>
    </source>
</reference>
<name>A0AAD9TLT2_9ROSI</name>
<dbReference type="InterPro" id="IPR012337">
    <property type="entry name" value="RNaseH-like_sf"/>
</dbReference>
<dbReference type="InterPro" id="IPR008906">
    <property type="entry name" value="HATC_C_dom"/>
</dbReference>
<feature type="region of interest" description="Disordered" evidence="1">
    <location>
        <begin position="247"/>
        <end position="280"/>
    </location>
</feature>
<dbReference type="AlphaFoldDB" id="A0AAD9TLT2"/>
<evidence type="ECO:0000313" key="3">
    <source>
        <dbReference type="EMBL" id="KAK2637988.1"/>
    </source>
</evidence>
<evidence type="ECO:0000313" key="4">
    <source>
        <dbReference type="Proteomes" id="UP001280121"/>
    </source>
</evidence>
<dbReference type="EMBL" id="JANJYI010000008">
    <property type="protein sequence ID" value="KAK2637988.1"/>
    <property type="molecule type" value="Genomic_DNA"/>
</dbReference>
<dbReference type="GO" id="GO:0046983">
    <property type="term" value="F:protein dimerization activity"/>
    <property type="evidence" value="ECO:0007669"/>
    <property type="project" value="InterPro"/>
</dbReference>
<gene>
    <name evidence="3" type="ORF">Ddye_025783</name>
</gene>
<feature type="region of interest" description="Disordered" evidence="1">
    <location>
        <begin position="1"/>
        <end position="21"/>
    </location>
</feature>
<keyword evidence="4" id="KW-1185">Reference proteome</keyword>
<dbReference type="SUPFAM" id="SSF53098">
    <property type="entry name" value="Ribonuclease H-like"/>
    <property type="match status" value="1"/>
</dbReference>
<accession>A0AAD9TLT2</accession>
<dbReference type="Pfam" id="PF05699">
    <property type="entry name" value="Dimer_Tnp_hAT"/>
    <property type="match status" value="1"/>
</dbReference>
<protein>
    <recommendedName>
        <fullName evidence="2">HAT C-terminal dimerisation domain-containing protein</fullName>
    </recommendedName>
</protein>
<proteinExistence type="predicted"/>
<feature type="domain" description="HAT C-terminal dimerisation" evidence="2">
    <location>
        <begin position="114"/>
        <end position="164"/>
    </location>
</feature>
<sequence>MHLNGKENKKQESLEGGQNEERVQEPMVVANHHNKYVALKVDGSRIIKFQLHLHCTSSAYYLNPKYQYRDNIGDNSDLLKAVHNVYAQLDTEAAGIANFVNELIGGYVWKLTSLCAIAVHIMSQTSSSSACERNWCTFALIHTKQRNRIANSMLKQLIYCYYNMKLKLRDMAAEKTKVNETDFMDLLQVAVEAGDKNENPIFDWVRPTSLDDDEGNPNPHIASHARDIGINVEQVIREEVGIDRGVIVSSSSDDQHTSDGNSGRKDNGDDGDGGDEARGWNVGATSWDVCASGWDASATYWNDSDTGWDAHIGNFDQIVVENMEKQVELIKIL</sequence>